<gene>
    <name evidence="2" type="ORF">OB955_15915</name>
    <name evidence="1" type="ORF">OB960_15175</name>
</gene>
<dbReference type="EMBL" id="JAOPKB010000010">
    <property type="protein sequence ID" value="MCU4974214.1"/>
    <property type="molecule type" value="Genomic_DNA"/>
</dbReference>
<evidence type="ECO:0000313" key="3">
    <source>
        <dbReference type="Proteomes" id="UP001320972"/>
    </source>
</evidence>
<evidence type="ECO:0000313" key="1">
    <source>
        <dbReference type="EMBL" id="MCU4742735.1"/>
    </source>
</evidence>
<dbReference type="AlphaFoldDB" id="A0AAP2Z1I6"/>
<evidence type="ECO:0000313" key="2">
    <source>
        <dbReference type="EMBL" id="MCU4974214.1"/>
    </source>
</evidence>
<name>A0AAP2Z1I6_9EURY</name>
<accession>A0AAP2Z1I6</accession>
<keyword evidence="3" id="KW-1185">Reference proteome</keyword>
<comment type="caution">
    <text evidence="1">The sequence shown here is derived from an EMBL/GenBank/DDBJ whole genome shotgun (WGS) entry which is preliminary data.</text>
</comment>
<dbReference type="Proteomes" id="UP001321018">
    <property type="component" value="Unassembled WGS sequence"/>
</dbReference>
<dbReference type="Proteomes" id="UP001320972">
    <property type="component" value="Unassembled WGS sequence"/>
</dbReference>
<dbReference type="RefSeq" id="WP_338004555.1">
    <property type="nucleotide sequence ID" value="NZ_JAOPKA010000010.1"/>
</dbReference>
<protein>
    <submittedName>
        <fullName evidence="1">Uncharacterized protein</fullName>
    </submittedName>
</protein>
<evidence type="ECO:0000313" key="4">
    <source>
        <dbReference type="Proteomes" id="UP001321018"/>
    </source>
</evidence>
<reference evidence="1 3" key="1">
    <citation type="submission" date="2022-09" db="EMBL/GenBank/DDBJ databases">
        <title>Enrichment on poylsaccharides allowed isolation of novel metabolic and taxonomic groups of Haloarchaea.</title>
        <authorList>
            <person name="Sorokin D.Y."/>
            <person name="Elcheninov A.G."/>
            <person name="Khizhniak T.V."/>
            <person name="Kolganova T.V."/>
            <person name="Kublanov I.V."/>
        </authorList>
    </citation>
    <scope>NUCLEOTIDE SEQUENCE</scope>
    <source>
        <strain evidence="2 3">AArc-m2/3/4</strain>
        <strain evidence="1">AArc-xg1-1</strain>
    </source>
</reference>
<proteinExistence type="predicted"/>
<sequence>MARQTRVVRATLAVRVPVNATGSLADGAARIVERIDTVDRVEEPEVRGLQPGLNDTTVDLRVRVTLVGDRGEDVAVARRELADGFGVQTVEEVEAVEPDAPPATPARIG</sequence>
<organism evidence="1 4">
    <name type="scientific">Natronoglomus mannanivorans</name>
    <dbReference type="NCBI Taxonomy" id="2979990"/>
    <lineage>
        <taxon>Archaea</taxon>
        <taxon>Methanobacteriati</taxon>
        <taxon>Methanobacteriota</taxon>
        <taxon>Stenosarchaea group</taxon>
        <taxon>Halobacteria</taxon>
        <taxon>Halobacteriales</taxon>
        <taxon>Natrialbaceae</taxon>
        <taxon>Natronoglomus</taxon>
    </lineage>
</organism>
<dbReference type="EMBL" id="JAOPKA010000010">
    <property type="protein sequence ID" value="MCU4742735.1"/>
    <property type="molecule type" value="Genomic_DNA"/>
</dbReference>